<organism evidence="4 5">
    <name type="scientific">Dorcoceras hygrometricum</name>
    <dbReference type="NCBI Taxonomy" id="472368"/>
    <lineage>
        <taxon>Eukaryota</taxon>
        <taxon>Viridiplantae</taxon>
        <taxon>Streptophyta</taxon>
        <taxon>Embryophyta</taxon>
        <taxon>Tracheophyta</taxon>
        <taxon>Spermatophyta</taxon>
        <taxon>Magnoliopsida</taxon>
        <taxon>eudicotyledons</taxon>
        <taxon>Gunneridae</taxon>
        <taxon>Pentapetalae</taxon>
        <taxon>asterids</taxon>
        <taxon>lamiids</taxon>
        <taxon>Lamiales</taxon>
        <taxon>Gesneriaceae</taxon>
        <taxon>Didymocarpoideae</taxon>
        <taxon>Trichosporeae</taxon>
        <taxon>Loxocarpinae</taxon>
        <taxon>Dorcoceras</taxon>
    </lineage>
</organism>
<proteinExistence type="inferred from homology"/>
<dbReference type="OrthoDB" id="1711508at2759"/>
<keyword evidence="1" id="KW-0813">Transport</keyword>
<dbReference type="PROSITE" id="PS50969">
    <property type="entry name" value="FCP1"/>
    <property type="match status" value="1"/>
</dbReference>
<name>A0A2Z7CIZ6_9LAMI</name>
<evidence type="ECO:0000313" key="4">
    <source>
        <dbReference type="EMBL" id="KZV45897.1"/>
    </source>
</evidence>
<keyword evidence="5" id="KW-1185">Reference proteome</keyword>
<evidence type="ECO:0000256" key="1">
    <source>
        <dbReference type="RuleBase" id="RU365079"/>
    </source>
</evidence>
<dbReference type="InterPro" id="IPR004274">
    <property type="entry name" value="FCP1_dom"/>
</dbReference>
<keyword evidence="1" id="KW-0811">Translocation</keyword>
<dbReference type="GO" id="GO:0005744">
    <property type="term" value="C:TIM23 mitochondrial import inner membrane translocase complex"/>
    <property type="evidence" value="ECO:0007669"/>
    <property type="project" value="UniProtKB-UniRule"/>
</dbReference>
<protein>
    <recommendedName>
        <fullName evidence="1">Mitochondrial import inner membrane translocase subunit TIM50</fullName>
    </recommendedName>
</protein>
<evidence type="ECO:0000259" key="3">
    <source>
        <dbReference type="PROSITE" id="PS50969"/>
    </source>
</evidence>
<dbReference type="InterPro" id="IPR050365">
    <property type="entry name" value="TIM50"/>
</dbReference>
<evidence type="ECO:0000313" key="5">
    <source>
        <dbReference type="Proteomes" id="UP000250235"/>
    </source>
</evidence>
<sequence length="181" mass="20848">MEPILDFLLGNEKSKLLFCWDQSHCTYTGYYTIERRHKPLLLKKLKKLWDKVEPELPWERGLFNEHNTLLLDDSPYKALCNPLHTAIFPYTYHFRDVRDNSLGPEGDLRAYLHALATAENVQEYVKQNPFGQRAITDKNLSWGYYLKVIEASSSPPHQAADASSAPPNQAEDDALIQQQTV</sequence>
<dbReference type="GO" id="GO:0015031">
    <property type="term" value="P:protein transport"/>
    <property type="evidence" value="ECO:0007669"/>
    <property type="project" value="UniProtKB-KW"/>
</dbReference>
<gene>
    <name evidence="4" type="ORF">F511_35490</name>
</gene>
<keyword evidence="1" id="KW-0653">Protein transport</keyword>
<keyword evidence="1" id="KW-0809">Transit peptide</keyword>
<feature type="domain" description="FCP1 homology" evidence="3">
    <location>
        <begin position="1"/>
        <end position="115"/>
    </location>
</feature>
<comment type="subcellular location">
    <subcellularLocation>
        <location evidence="1">Mitochondrion inner membrane</location>
        <topology evidence="1">Single-pass membrane protein</topology>
    </subcellularLocation>
</comment>
<dbReference type="InterPro" id="IPR023214">
    <property type="entry name" value="HAD_sf"/>
</dbReference>
<dbReference type="Proteomes" id="UP000250235">
    <property type="component" value="Unassembled WGS sequence"/>
</dbReference>
<comment type="subunit">
    <text evidence="1">Component of the TIM23 complex.</text>
</comment>
<reference evidence="4 5" key="1">
    <citation type="journal article" date="2015" name="Proc. Natl. Acad. Sci. U.S.A.">
        <title>The resurrection genome of Boea hygrometrica: A blueprint for survival of dehydration.</title>
        <authorList>
            <person name="Xiao L."/>
            <person name="Yang G."/>
            <person name="Zhang L."/>
            <person name="Yang X."/>
            <person name="Zhao S."/>
            <person name="Ji Z."/>
            <person name="Zhou Q."/>
            <person name="Hu M."/>
            <person name="Wang Y."/>
            <person name="Chen M."/>
            <person name="Xu Y."/>
            <person name="Jin H."/>
            <person name="Xiao X."/>
            <person name="Hu G."/>
            <person name="Bao F."/>
            <person name="Hu Y."/>
            <person name="Wan P."/>
            <person name="Li L."/>
            <person name="Deng X."/>
            <person name="Kuang T."/>
            <person name="Xiang C."/>
            <person name="Zhu J.K."/>
            <person name="Oliver M.J."/>
            <person name="He Y."/>
        </authorList>
    </citation>
    <scope>NUCLEOTIDE SEQUENCE [LARGE SCALE GENOMIC DNA]</scope>
    <source>
        <strain evidence="5">cv. XS01</strain>
    </source>
</reference>
<keyword evidence="1" id="KW-0496">Mitochondrion</keyword>
<comment type="function">
    <text evidence="1">Essential component of the TIM23 complex, a complex that mediates the translocation of transit peptide-containing proteins across the mitochondrial inner membrane.</text>
</comment>
<dbReference type="Gene3D" id="3.40.50.1000">
    <property type="entry name" value="HAD superfamily/HAD-like"/>
    <property type="match status" value="1"/>
</dbReference>
<comment type="similarity">
    <text evidence="1">Belongs to the TIM50 family.</text>
</comment>
<accession>A0A2Z7CIZ6</accession>
<evidence type="ECO:0000256" key="2">
    <source>
        <dbReference type="SAM" id="MobiDB-lite"/>
    </source>
</evidence>
<feature type="region of interest" description="Disordered" evidence="2">
    <location>
        <begin position="155"/>
        <end position="181"/>
    </location>
</feature>
<dbReference type="EMBL" id="KQ995753">
    <property type="protein sequence ID" value="KZV45897.1"/>
    <property type="molecule type" value="Genomic_DNA"/>
</dbReference>
<dbReference type="AlphaFoldDB" id="A0A2Z7CIZ6"/>
<dbReference type="PANTHER" id="PTHR12210">
    <property type="entry name" value="DULLARD PROTEIN PHOSPHATASE"/>
    <property type="match status" value="1"/>
</dbReference>